<dbReference type="OMA" id="RCAIADH"/>
<keyword evidence="2" id="KW-1185">Reference proteome</keyword>
<protein>
    <submittedName>
        <fullName evidence="1">Uncharacterized protein</fullName>
    </submittedName>
</protein>
<dbReference type="GeneID" id="7836918"/>
<dbReference type="KEGG" id="tet:TTHERM_00124050"/>
<dbReference type="Proteomes" id="UP000009168">
    <property type="component" value="Unassembled WGS sequence"/>
</dbReference>
<dbReference type="AlphaFoldDB" id="Q22YL6"/>
<accession>Q22YL6</accession>
<dbReference type="EMBL" id="GG662798">
    <property type="protein sequence ID" value="EAR90655.1"/>
    <property type="molecule type" value="Genomic_DNA"/>
</dbReference>
<evidence type="ECO:0000313" key="2">
    <source>
        <dbReference type="Proteomes" id="UP000009168"/>
    </source>
</evidence>
<dbReference type="HOGENOM" id="CLU_680616_0_0_1"/>
<gene>
    <name evidence="1" type="ORF">TTHERM_00124050</name>
</gene>
<dbReference type="RefSeq" id="XP_001010900.1">
    <property type="nucleotide sequence ID" value="XM_001010900.1"/>
</dbReference>
<proteinExistence type="predicted"/>
<sequence>MASSLQQGYQNLQCEIKGHEQQKIVYICANQDCKRQERLLCTKCAIQHGDSQYFILVDEIVKKDEFKTENWPIDFEGQQIKTFLSQHNPDSFEEVIEQLFTELEEKIAERIDSIKQDMKLSFKKQTNLMTDQIVKLHMIYSKAYSLDNLKESIFQYIEETIDKFQVENKINEFLHSFQRQTDKVEAKRYLDQLLPKCSFYIDPQRFRDISYSEIISNIDKLQQSFKDSFNPLTWKFVNSNLYQSKALLEINEGITFQSRSEYGEEVILSDRSFQYGTAYMRLRFDKVSENYPCHTLIGLYSTRNNKEEYSPLLCLACSNYSEGMICQNGQKFNLQKGSVIEVIANFDKNTVVMREILNDGYGAIWVSSQLSERLNASPKKFFVFFMNCGSNQVTLLSSY</sequence>
<dbReference type="OrthoDB" id="10475271at2759"/>
<dbReference type="InParanoid" id="Q22YL6"/>
<evidence type="ECO:0000313" key="1">
    <source>
        <dbReference type="EMBL" id="EAR90655.1"/>
    </source>
</evidence>
<reference evidence="2" key="1">
    <citation type="journal article" date="2006" name="PLoS Biol.">
        <title>Macronuclear genome sequence of the ciliate Tetrahymena thermophila, a model eukaryote.</title>
        <authorList>
            <person name="Eisen J.A."/>
            <person name="Coyne R.S."/>
            <person name="Wu M."/>
            <person name="Wu D."/>
            <person name="Thiagarajan M."/>
            <person name="Wortman J.R."/>
            <person name="Badger J.H."/>
            <person name="Ren Q."/>
            <person name="Amedeo P."/>
            <person name="Jones K.M."/>
            <person name="Tallon L.J."/>
            <person name="Delcher A.L."/>
            <person name="Salzberg S.L."/>
            <person name="Silva J.C."/>
            <person name="Haas B.J."/>
            <person name="Majoros W.H."/>
            <person name="Farzad M."/>
            <person name="Carlton J.M."/>
            <person name="Smith R.K. Jr."/>
            <person name="Garg J."/>
            <person name="Pearlman R.E."/>
            <person name="Karrer K.M."/>
            <person name="Sun L."/>
            <person name="Manning G."/>
            <person name="Elde N.C."/>
            <person name="Turkewitz A.P."/>
            <person name="Asai D.J."/>
            <person name="Wilkes D.E."/>
            <person name="Wang Y."/>
            <person name="Cai H."/>
            <person name="Collins K."/>
            <person name="Stewart B.A."/>
            <person name="Lee S.R."/>
            <person name="Wilamowska K."/>
            <person name="Weinberg Z."/>
            <person name="Ruzzo W.L."/>
            <person name="Wloga D."/>
            <person name="Gaertig J."/>
            <person name="Frankel J."/>
            <person name="Tsao C.-C."/>
            <person name="Gorovsky M.A."/>
            <person name="Keeling P.J."/>
            <person name="Waller R.F."/>
            <person name="Patron N.J."/>
            <person name="Cherry J.M."/>
            <person name="Stover N.A."/>
            <person name="Krieger C.J."/>
            <person name="del Toro C."/>
            <person name="Ryder H.F."/>
            <person name="Williamson S.C."/>
            <person name="Barbeau R.A."/>
            <person name="Hamilton E.P."/>
            <person name="Orias E."/>
        </authorList>
    </citation>
    <scope>NUCLEOTIDE SEQUENCE [LARGE SCALE GENOMIC DNA]</scope>
    <source>
        <strain evidence="2">SB210</strain>
    </source>
</reference>
<name>Q22YL6_TETTS</name>
<organism evidence="1 2">
    <name type="scientific">Tetrahymena thermophila (strain SB210)</name>
    <dbReference type="NCBI Taxonomy" id="312017"/>
    <lineage>
        <taxon>Eukaryota</taxon>
        <taxon>Sar</taxon>
        <taxon>Alveolata</taxon>
        <taxon>Ciliophora</taxon>
        <taxon>Intramacronucleata</taxon>
        <taxon>Oligohymenophorea</taxon>
        <taxon>Hymenostomatida</taxon>
        <taxon>Tetrahymenina</taxon>
        <taxon>Tetrahymenidae</taxon>
        <taxon>Tetrahymena</taxon>
    </lineage>
</organism>